<sequence>MKLQTFINKFPVDQQGNKVSNEIIKMYQDFLPDALLELWREHGFGFYGDGLIQIIDPERYQDVLWSWLMKDEPDMTRLPIAISAFGVVFYYRLLSEDGDEDISFMDPHNSDIGVTVWSLNDFFNEWLCDDEIIEQFLEKSALSQAQEKYGKLADNQMYCYLPALRLGGRASDLNLDKGDAPTHLDFLYQLALES</sequence>
<comment type="caution">
    <text evidence="3">The sequence shown here is derived from an EMBL/GenBank/DDBJ whole genome shotgun (WGS) entry which is preliminary data.</text>
</comment>
<proteinExistence type="predicted"/>
<evidence type="ECO:0000259" key="2">
    <source>
        <dbReference type="Pfam" id="PF08906"/>
    </source>
</evidence>
<evidence type="ECO:0008006" key="5">
    <source>
        <dbReference type="Google" id="ProtNLM"/>
    </source>
</evidence>
<dbReference type="SUPFAM" id="SSF160631">
    <property type="entry name" value="SMI1/KNR4-like"/>
    <property type="match status" value="1"/>
</dbReference>
<feature type="domain" description="GAD-related" evidence="1">
    <location>
        <begin position="3"/>
        <end position="91"/>
    </location>
</feature>
<dbReference type="Pfam" id="PF08887">
    <property type="entry name" value="GAD-like"/>
    <property type="match status" value="1"/>
</dbReference>
<protein>
    <recommendedName>
        <fullName evidence="5">DUF1851 domain-containing protein</fullName>
    </recommendedName>
</protein>
<reference evidence="4" key="1">
    <citation type="journal article" date="2020" name="MBio">
        <title>Horizontal gene transfer to a defensive symbiont with a reduced genome amongst a multipartite beetle microbiome.</title>
        <authorList>
            <person name="Waterworth S.C."/>
            <person name="Florez L.V."/>
            <person name="Rees E.R."/>
            <person name="Hertweck C."/>
            <person name="Kaltenpoth M."/>
            <person name="Kwan J.C."/>
        </authorList>
    </citation>
    <scope>NUCLEOTIDE SEQUENCE [LARGE SCALE GENOMIC DNA]</scope>
</reference>
<dbReference type="EMBL" id="WNDP01000148">
    <property type="protein sequence ID" value="KAF1019237.1"/>
    <property type="molecule type" value="Genomic_DNA"/>
</dbReference>
<feature type="domain" description="T6SS immunity protein Tdi1 C-terminal" evidence="2">
    <location>
        <begin position="121"/>
        <end position="190"/>
    </location>
</feature>
<evidence type="ECO:0000313" key="4">
    <source>
        <dbReference type="Proteomes" id="UP000490535"/>
    </source>
</evidence>
<dbReference type="InterPro" id="IPR014983">
    <property type="entry name" value="GAD-rel"/>
</dbReference>
<dbReference type="Proteomes" id="UP000490535">
    <property type="component" value="Unassembled WGS sequence"/>
</dbReference>
<dbReference type="AlphaFoldDB" id="A0A833UK47"/>
<dbReference type="Pfam" id="PF08906">
    <property type="entry name" value="T6SS_Tdi1_C"/>
    <property type="match status" value="1"/>
</dbReference>
<name>A0A833UK47_ACIBZ</name>
<accession>A0A833UK47</accession>
<dbReference type="InterPro" id="IPR037883">
    <property type="entry name" value="Knr4/Smi1-like_sf"/>
</dbReference>
<evidence type="ECO:0000313" key="3">
    <source>
        <dbReference type="EMBL" id="KAF1019237.1"/>
    </source>
</evidence>
<organism evidence="3 4">
    <name type="scientific">Acinetobacter bereziniae</name>
    <name type="common">Acinetobacter genomosp. 10</name>
    <dbReference type="NCBI Taxonomy" id="106648"/>
    <lineage>
        <taxon>Bacteria</taxon>
        <taxon>Pseudomonadati</taxon>
        <taxon>Pseudomonadota</taxon>
        <taxon>Gammaproteobacteria</taxon>
        <taxon>Moraxellales</taxon>
        <taxon>Moraxellaceae</taxon>
        <taxon>Acinetobacter</taxon>
    </lineage>
</organism>
<dbReference type="InterPro" id="IPR015002">
    <property type="entry name" value="T6SS_Tdi1_C"/>
</dbReference>
<gene>
    <name evidence="3" type="ORF">GAK29_03984</name>
</gene>
<evidence type="ECO:0000259" key="1">
    <source>
        <dbReference type="Pfam" id="PF08887"/>
    </source>
</evidence>